<evidence type="ECO:0000313" key="3">
    <source>
        <dbReference type="Proteomes" id="UP000051587"/>
    </source>
</evidence>
<keyword evidence="1" id="KW-0732">Signal</keyword>
<name>A0A0P1FAL1_THAGE</name>
<proteinExistence type="predicted"/>
<feature type="signal peptide" evidence="1">
    <location>
        <begin position="1"/>
        <end position="24"/>
    </location>
</feature>
<protein>
    <recommendedName>
        <fullName evidence="4">Lipid/polyisoprenoid-binding YceI-like domain-containing protein</fullName>
    </recommendedName>
</protein>
<evidence type="ECO:0000256" key="1">
    <source>
        <dbReference type="SAM" id="SignalP"/>
    </source>
</evidence>
<dbReference type="Proteomes" id="UP000051587">
    <property type="component" value="Unassembled WGS sequence"/>
</dbReference>
<dbReference type="EMBL" id="CYSA01000015">
    <property type="protein sequence ID" value="CUH64863.1"/>
    <property type="molecule type" value="Genomic_DNA"/>
</dbReference>
<evidence type="ECO:0008006" key="4">
    <source>
        <dbReference type="Google" id="ProtNLM"/>
    </source>
</evidence>
<reference evidence="2 3" key="1">
    <citation type="submission" date="2015-09" db="EMBL/GenBank/DDBJ databases">
        <authorList>
            <consortium name="Swine Surveillance"/>
        </authorList>
    </citation>
    <scope>NUCLEOTIDE SEQUENCE [LARGE SCALE GENOMIC DNA]</scope>
    <source>
        <strain evidence="2 3">CECT 4357</strain>
    </source>
</reference>
<evidence type="ECO:0000313" key="2">
    <source>
        <dbReference type="EMBL" id="CUH64863.1"/>
    </source>
</evidence>
<organism evidence="2 3">
    <name type="scientific">Thalassovita gelatinovora</name>
    <name type="common">Thalassobius gelatinovorus</name>
    <dbReference type="NCBI Taxonomy" id="53501"/>
    <lineage>
        <taxon>Bacteria</taxon>
        <taxon>Pseudomonadati</taxon>
        <taxon>Pseudomonadota</taxon>
        <taxon>Alphaproteobacteria</taxon>
        <taxon>Rhodobacterales</taxon>
        <taxon>Roseobacteraceae</taxon>
        <taxon>Thalassovita</taxon>
    </lineage>
</organism>
<sequence>MFLSRYRNTALALALSLMPTFSVAQDAFGTLTARLDGVERTWFLTALEEESQSFGMTVTAASMKSFSLWGQPTAETVAEVKDSLLLGFDVMTVGGSKIPLNVSLTYLADGWKSGWLANEEDQIVFSLTTLEEVGGGLFVEGSFTAAAHYSDTLVSGQVDPSQTMQIEGSFSATLPKALLKDQ</sequence>
<gene>
    <name evidence="2" type="ORF">TG4357_01541</name>
</gene>
<accession>A0A0P1FAL1</accession>
<keyword evidence="3" id="KW-1185">Reference proteome</keyword>
<feature type="chain" id="PRO_5006062449" description="Lipid/polyisoprenoid-binding YceI-like domain-containing protein" evidence="1">
    <location>
        <begin position="25"/>
        <end position="182"/>
    </location>
</feature>
<dbReference type="AlphaFoldDB" id="A0A0P1FAL1"/>